<dbReference type="PRINTS" id="PR00929">
    <property type="entry name" value="ATHOOK"/>
</dbReference>
<name>A0ABQ8QJF7_9AGAR</name>
<evidence type="ECO:0000256" key="1">
    <source>
        <dbReference type="SAM" id="MobiDB-lite"/>
    </source>
</evidence>
<evidence type="ECO:0008006" key="4">
    <source>
        <dbReference type="Google" id="ProtNLM"/>
    </source>
</evidence>
<feature type="compositionally biased region" description="Basic and acidic residues" evidence="1">
    <location>
        <begin position="423"/>
        <end position="448"/>
    </location>
</feature>
<dbReference type="Gene3D" id="1.10.10.60">
    <property type="entry name" value="Homeodomain-like"/>
    <property type="match status" value="1"/>
</dbReference>
<keyword evidence="3" id="KW-1185">Reference proteome</keyword>
<proteinExistence type="predicted"/>
<accession>A0ABQ8QJF7</accession>
<feature type="compositionally biased region" description="Low complexity" evidence="1">
    <location>
        <begin position="292"/>
        <end position="307"/>
    </location>
</feature>
<evidence type="ECO:0000313" key="3">
    <source>
        <dbReference type="Proteomes" id="UP001163828"/>
    </source>
</evidence>
<feature type="region of interest" description="Disordered" evidence="1">
    <location>
        <begin position="238"/>
        <end position="589"/>
    </location>
</feature>
<dbReference type="InterPro" id="IPR017956">
    <property type="entry name" value="AT_hook_DNA-bd_motif"/>
</dbReference>
<dbReference type="EMBL" id="MU790554">
    <property type="protein sequence ID" value="KAJ3998690.1"/>
    <property type="molecule type" value="Genomic_DNA"/>
</dbReference>
<organism evidence="2 3">
    <name type="scientific">Lentinula boryana</name>
    <dbReference type="NCBI Taxonomy" id="40481"/>
    <lineage>
        <taxon>Eukaryota</taxon>
        <taxon>Fungi</taxon>
        <taxon>Dikarya</taxon>
        <taxon>Basidiomycota</taxon>
        <taxon>Agaricomycotina</taxon>
        <taxon>Agaricomycetes</taxon>
        <taxon>Agaricomycetidae</taxon>
        <taxon>Agaricales</taxon>
        <taxon>Marasmiineae</taxon>
        <taxon>Omphalotaceae</taxon>
        <taxon>Lentinula</taxon>
    </lineage>
</organism>
<reference evidence="2" key="1">
    <citation type="submission" date="2022-08" db="EMBL/GenBank/DDBJ databases">
        <authorList>
            <consortium name="DOE Joint Genome Institute"/>
            <person name="Min B."/>
            <person name="Riley R."/>
            <person name="Sierra-Patev S."/>
            <person name="Naranjo-Ortiz M."/>
            <person name="Looney B."/>
            <person name="Konkel Z."/>
            <person name="Slot J.C."/>
            <person name="Sakamoto Y."/>
            <person name="Steenwyk J.L."/>
            <person name="Rokas A."/>
            <person name="Carro J."/>
            <person name="Camarero S."/>
            <person name="Ferreira P."/>
            <person name="Molpeceres G."/>
            <person name="Ruiz-Duenas F.J."/>
            <person name="Serrano A."/>
            <person name="Henrissat B."/>
            <person name="Drula E."/>
            <person name="Hughes K.W."/>
            <person name="Mata J.L."/>
            <person name="Ishikawa N.K."/>
            <person name="Vargas-Isla R."/>
            <person name="Ushijima S."/>
            <person name="Smith C.A."/>
            <person name="Ahrendt S."/>
            <person name="Andreopoulos W."/>
            <person name="He G."/>
            <person name="Labutti K."/>
            <person name="Lipzen A."/>
            <person name="Ng V."/>
            <person name="Sandor L."/>
            <person name="Barry K."/>
            <person name="Martinez A.T."/>
            <person name="Xiao Y."/>
            <person name="Gibbons J.G."/>
            <person name="Terashima K."/>
            <person name="Hibbett D.S."/>
            <person name="Grigoriev I.V."/>
        </authorList>
    </citation>
    <scope>NUCLEOTIDE SEQUENCE</scope>
    <source>
        <strain evidence="2">TFB10827</strain>
    </source>
</reference>
<feature type="compositionally biased region" description="Acidic residues" evidence="1">
    <location>
        <begin position="257"/>
        <end position="268"/>
    </location>
</feature>
<evidence type="ECO:0000313" key="2">
    <source>
        <dbReference type="EMBL" id="KAJ3998690.1"/>
    </source>
</evidence>
<feature type="compositionally biased region" description="Polar residues" evidence="1">
    <location>
        <begin position="308"/>
        <end position="320"/>
    </location>
</feature>
<gene>
    <name evidence="2" type="ORF">F5050DRAFT_1805740</name>
</gene>
<dbReference type="CDD" id="cd11655">
    <property type="entry name" value="rap1_myb-like"/>
    <property type="match status" value="1"/>
</dbReference>
<protein>
    <recommendedName>
        <fullName evidence="4">BRCT domain-containing protein</fullName>
    </recommendedName>
</protein>
<comment type="caution">
    <text evidence="2">The sequence shown here is derived from an EMBL/GenBank/DDBJ whole genome shotgun (WGS) entry which is preliminary data.</text>
</comment>
<dbReference type="SUPFAM" id="SSF46689">
    <property type="entry name" value="Homeodomain-like"/>
    <property type="match status" value="1"/>
</dbReference>
<feature type="compositionally biased region" description="Low complexity" evidence="1">
    <location>
        <begin position="535"/>
        <end position="549"/>
    </location>
</feature>
<feature type="compositionally biased region" description="Basic and acidic residues" evidence="1">
    <location>
        <begin position="242"/>
        <end position="256"/>
    </location>
</feature>
<dbReference type="InterPro" id="IPR009057">
    <property type="entry name" value="Homeodomain-like_sf"/>
</dbReference>
<dbReference type="Proteomes" id="UP001163828">
    <property type="component" value="Unassembled WGS sequence"/>
</dbReference>
<sequence length="589" mass="65961">MDPLQPILTRNGVPIYFVLHNSIRNPGAIKALAEKIWAHGGDVLDDDEGADILLINPTRPGVDQRLIQSAYDCHPDQDKSKIWVREMSFVDECIQRGRFHLESPPRRPMPGMPPGRARIAFTAEDDENLCKHLARTLPEPASGGRQSLIFYEKLISLHKYLPDVYSWTKRHTSQSWREHYKKNKARLDLRIAEIVAEEGINPKAFHYKTRLLSPNEDLEMEEEAARLADDEEEAYEANYQDNAHRTSEKGKERAVESEDQLEEENQDADDVRVPKPKTKLQTHTRSERQRTRPSTSTPNSTNEPGPSQTLINIDPTSQPVRQDEDGGSKVNTPEGSESEDLQPFTFSFEQPMPSAGIRTNTPPASADPATVEDPPYHNTRSRARSRSASVNPAPAPAPSTKRAERKPTARKIAHSRPLSSLREASHEAEELLPEHEHEHLFPDVESHSDTTPNPVGGLQEATDVSDLRKRGRELEDEESEDDRQVRDLLENAGENESAPVQVVVETPPRHARGRPNKNSSVVPGKPRGRPKKKMPSVASESSSSSVVPVDGTRASTHKKKRTKEETYNSLFKPIPGTEAARQAERMTAA</sequence>